<keyword evidence="2 4" id="KW-0378">Hydrolase</keyword>
<dbReference type="GO" id="GO:0004553">
    <property type="term" value="F:hydrolase activity, hydrolyzing O-glycosyl compounds"/>
    <property type="evidence" value="ECO:0007669"/>
    <property type="project" value="InterPro"/>
</dbReference>
<dbReference type="SUPFAM" id="SSF75005">
    <property type="entry name" value="Arabinanase/levansucrase/invertase"/>
    <property type="match status" value="1"/>
</dbReference>
<dbReference type="InterPro" id="IPR006710">
    <property type="entry name" value="Glyco_hydro_43"/>
</dbReference>
<dbReference type="AlphaFoldDB" id="A0A7X2YY89"/>
<accession>A0A7X2YY89</accession>
<evidence type="ECO:0000256" key="3">
    <source>
        <dbReference type="ARBA" id="ARBA00023295"/>
    </source>
</evidence>
<evidence type="ECO:0000256" key="1">
    <source>
        <dbReference type="ARBA" id="ARBA00009865"/>
    </source>
</evidence>
<keyword evidence="3" id="KW-0326">Glycosidase</keyword>
<dbReference type="PANTHER" id="PTHR42812">
    <property type="entry name" value="BETA-XYLOSIDASE"/>
    <property type="match status" value="1"/>
</dbReference>
<organism evidence="4 5">
    <name type="scientific">Paenibacillus woosongensis</name>
    <dbReference type="NCBI Taxonomy" id="307580"/>
    <lineage>
        <taxon>Bacteria</taxon>
        <taxon>Bacillati</taxon>
        <taxon>Bacillota</taxon>
        <taxon>Bacilli</taxon>
        <taxon>Bacillales</taxon>
        <taxon>Paenibacillaceae</taxon>
        <taxon>Paenibacillus</taxon>
    </lineage>
</organism>
<dbReference type="Pfam" id="PF04616">
    <property type="entry name" value="Glyco_hydro_43"/>
    <property type="match status" value="1"/>
</dbReference>
<evidence type="ECO:0000313" key="5">
    <source>
        <dbReference type="Proteomes" id="UP000447876"/>
    </source>
</evidence>
<dbReference type="InterPro" id="IPR051795">
    <property type="entry name" value="Glycosyl_Hydrlase_43"/>
</dbReference>
<evidence type="ECO:0000256" key="2">
    <source>
        <dbReference type="ARBA" id="ARBA00022801"/>
    </source>
</evidence>
<evidence type="ECO:0000313" key="4">
    <source>
        <dbReference type="EMBL" id="MUG44151.1"/>
    </source>
</evidence>
<dbReference type="RefSeq" id="WP_155609557.1">
    <property type="nucleotide sequence ID" value="NZ_WNZW01000001.1"/>
</dbReference>
<dbReference type="Proteomes" id="UP000447876">
    <property type="component" value="Unassembled WGS sequence"/>
</dbReference>
<name>A0A7X2YY89_9BACL</name>
<dbReference type="OrthoDB" id="2615516at2"/>
<reference evidence="4 5" key="1">
    <citation type="submission" date="2019-11" db="EMBL/GenBank/DDBJ databases">
        <title>Draft genome sequences of five Paenibacillus species of dairy origin.</title>
        <authorList>
            <person name="Olajide A.M."/>
            <person name="Chen S."/>
            <person name="Lapointe G."/>
        </authorList>
    </citation>
    <scope>NUCLEOTIDE SEQUENCE [LARGE SCALE GENOMIC DNA]</scope>
    <source>
        <strain evidence="4 5">12CR55</strain>
    </source>
</reference>
<dbReference type="InterPro" id="IPR023296">
    <property type="entry name" value="Glyco_hydro_beta-prop_sf"/>
</dbReference>
<dbReference type="Gene3D" id="2.115.10.20">
    <property type="entry name" value="Glycosyl hydrolase domain, family 43"/>
    <property type="match status" value="1"/>
</dbReference>
<sequence length="150" mass="17020">MTTSGQLHQIHHSPSLLLADFDANTSMISVADIYYAAVPYIEGLSGIRIYQSEDLIQWEHYTDILTNHTAWSSSADIGVWTPQLSYHDHQFYLTYTDTRTAKRPMMECHSYLMVADRIEGPWSEPICLNRGFDSALSRFGQDKLVSASAQ</sequence>
<protein>
    <submittedName>
        <fullName evidence="4">Family 43 glycosylhydrolase</fullName>
    </submittedName>
</protein>
<dbReference type="PANTHER" id="PTHR42812:SF12">
    <property type="entry name" value="BETA-XYLOSIDASE-RELATED"/>
    <property type="match status" value="1"/>
</dbReference>
<comment type="caution">
    <text evidence="4">The sequence shown here is derived from an EMBL/GenBank/DDBJ whole genome shotgun (WGS) entry which is preliminary data.</text>
</comment>
<dbReference type="GO" id="GO:0005975">
    <property type="term" value="P:carbohydrate metabolic process"/>
    <property type="evidence" value="ECO:0007669"/>
    <property type="project" value="InterPro"/>
</dbReference>
<gene>
    <name evidence="4" type="ORF">GNP95_03925</name>
</gene>
<dbReference type="EMBL" id="WNZW01000001">
    <property type="protein sequence ID" value="MUG44151.1"/>
    <property type="molecule type" value="Genomic_DNA"/>
</dbReference>
<comment type="similarity">
    <text evidence="1">Belongs to the glycosyl hydrolase 43 family.</text>
</comment>
<proteinExistence type="inferred from homology"/>